<evidence type="ECO:0000313" key="2">
    <source>
        <dbReference type="EMBL" id="QQP92571.1"/>
    </source>
</evidence>
<feature type="transmembrane region" description="Helical" evidence="1">
    <location>
        <begin position="150"/>
        <end position="169"/>
    </location>
</feature>
<accession>A0ABX7BDW2</accession>
<dbReference type="InterPro" id="IPR024464">
    <property type="entry name" value="DUF2391"/>
</dbReference>
<feature type="transmembrane region" description="Helical" evidence="1">
    <location>
        <begin position="21"/>
        <end position="43"/>
    </location>
</feature>
<proteinExistence type="predicted"/>
<organism evidence="2 3">
    <name type="scientific">Skermanella cutis</name>
    <dbReference type="NCBI Taxonomy" id="2775420"/>
    <lineage>
        <taxon>Bacteria</taxon>
        <taxon>Pseudomonadati</taxon>
        <taxon>Pseudomonadota</taxon>
        <taxon>Alphaproteobacteria</taxon>
        <taxon>Rhodospirillales</taxon>
        <taxon>Azospirillaceae</taxon>
        <taxon>Skermanella</taxon>
    </lineage>
</organism>
<dbReference type="Proteomes" id="UP000595197">
    <property type="component" value="Chromosome"/>
</dbReference>
<sequence length="276" mass="29558">MTDAMEWKINREYAVATGRAFGGAIIFSLPLMMTMEMWWLGFYMPRSRLILFLALTVPLLSVLAYYAGFEKGAGPRDFVLDAFAALAVGFVASAAILLVLAVLETGMSADEIAGKIVLQAIPGAIGAMLARSQLGQRDAGGEEESRRDTYGGELFLAGVGAMFMAFNVAPTDEIVLIALMMTEWHAIALVAGSLLMMHGFVYAVGFRGTAEPREGSAAREFVRLTAVAYVLSLLISLYVLWTFGRTDGLGLEELVKTVLVLGFPAAIGAAAARLIL</sequence>
<keyword evidence="1" id="KW-1133">Transmembrane helix</keyword>
<protein>
    <submittedName>
        <fullName evidence="2">TIGR02587 family membrane protein</fullName>
    </submittedName>
</protein>
<name>A0ABX7BDW2_9PROT</name>
<gene>
    <name evidence="2" type="ORF">IGS68_21970</name>
</gene>
<keyword evidence="1" id="KW-0812">Transmembrane</keyword>
<feature type="transmembrane region" description="Helical" evidence="1">
    <location>
        <begin position="226"/>
        <end position="243"/>
    </location>
</feature>
<dbReference type="InterPro" id="IPR013416">
    <property type="entry name" value="CHP02587_IM"/>
</dbReference>
<dbReference type="EMBL" id="CP067420">
    <property type="protein sequence ID" value="QQP92571.1"/>
    <property type="molecule type" value="Genomic_DNA"/>
</dbReference>
<keyword evidence="3" id="KW-1185">Reference proteome</keyword>
<evidence type="ECO:0000256" key="1">
    <source>
        <dbReference type="SAM" id="Phobius"/>
    </source>
</evidence>
<evidence type="ECO:0000313" key="3">
    <source>
        <dbReference type="Proteomes" id="UP000595197"/>
    </source>
</evidence>
<reference evidence="2" key="1">
    <citation type="submission" date="2021-02" db="EMBL/GenBank/DDBJ databases">
        <title>Skermanella TT6 skin isolate.</title>
        <authorList>
            <person name="Lee K."/>
            <person name="Ganzorig M."/>
        </authorList>
    </citation>
    <scope>NUCLEOTIDE SEQUENCE</scope>
    <source>
        <strain evidence="2">TT6</strain>
    </source>
</reference>
<keyword evidence="1" id="KW-0472">Membrane</keyword>
<feature type="transmembrane region" description="Helical" evidence="1">
    <location>
        <begin position="255"/>
        <end position="275"/>
    </location>
</feature>
<feature type="transmembrane region" description="Helical" evidence="1">
    <location>
        <begin position="49"/>
        <end position="66"/>
    </location>
</feature>
<feature type="transmembrane region" description="Helical" evidence="1">
    <location>
        <begin position="78"/>
        <end position="100"/>
    </location>
</feature>
<feature type="transmembrane region" description="Helical" evidence="1">
    <location>
        <begin position="184"/>
        <end position="205"/>
    </location>
</feature>
<dbReference type="NCBIfam" id="TIGR02587">
    <property type="entry name" value="TIGR02587 family membrane protein"/>
    <property type="match status" value="1"/>
</dbReference>
<dbReference type="Pfam" id="PF09622">
    <property type="entry name" value="DUF2391"/>
    <property type="match status" value="1"/>
</dbReference>